<gene>
    <name evidence="1" type="ORF">B0I08_104326</name>
</gene>
<sequence length="149" mass="16560">MAGFSMNEWMSRPPLAVFDFIAAPQNALKVVQSVQSMVKITDGPIGVGTRFRETRLMKGPLKNDREQQAELEVVAYEPGEKYAVKNVTEGIETVYEYTFVPEANGTRVELDCVVTASGAKRMMLPLVVAVLKKEDGDHLERLKRVVEAS</sequence>
<dbReference type="InterPro" id="IPR023393">
    <property type="entry name" value="START-like_dom_sf"/>
</dbReference>
<dbReference type="Proteomes" id="UP000237983">
    <property type="component" value="Unassembled WGS sequence"/>
</dbReference>
<comment type="caution">
    <text evidence="1">The sequence shown here is derived from an EMBL/GenBank/DDBJ whole genome shotgun (WGS) entry which is preliminary data.</text>
</comment>
<name>A0A2T0VEK4_9MICO</name>
<protein>
    <submittedName>
        <fullName evidence="1">Polyketide cyclase/dehydrase/lipid transport protein</fullName>
    </submittedName>
</protein>
<dbReference type="EMBL" id="PVTL01000004">
    <property type="protein sequence ID" value="PRY68623.1"/>
    <property type="molecule type" value="Genomic_DNA"/>
</dbReference>
<dbReference type="Pfam" id="PF10604">
    <property type="entry name" value="Polyketide_cyc2"/>
    <property type="match status" value="1"/>
</dbReference>
<evidence type="ECO:0000313" key="2">
    <source>
        <dbReference type="Proteomes" id="UP000237983"/>
    </source>
</evidence>
<dbReference type="InterPro" id="IPR019587">
    <property type="entry name" value="Polyketide_cyclase/dehydratase"/>
</dbReference>
<dbReference type="Gene3D" id="3.30.530.20">
    <property type="match status" value="1"/>
</dbReference>
<accession>A0A2T0VEK4</accession>
<proteinExistence type="predicted"/>
<dbReference type="SUPFAM" id="SSF55961">
    <property type="entry name" value="Bet v1-like"/>
    <property type="match status" value="1"/>
</dbReference>
<keyword evidence="2" id="KW-1185">Reference proteome</keyword>
<organism evidence="1 2">
    <name type="scientific">Glaciihabitans tibetensis</name>
    <dbReference type="NCBI Taxonomy" id="1266600"/>
    <lineage>
        <taxon>Bacteria</taxon>
        <taxon>Bacillati</taxon>
        <taxon>Actinomycetota</taxon>
        <taxon>Actinomycetes</taxon>
        <taxon>Micrococcales</taxon>
        <taxon>Microbacteriaceae</taxon>
        <taxon>Glaciihabitans</taxon>
    </lineage>
</organism>
<reference evidence="1 2" key="1">
    <citation type="submission" date="2018-03" db="EMBL/GenBank/DDBJ databases">
        <title>Genomic Encyclopedia of Type Strains, Phase III (KMG-III): the genomes of soil and plant-associated and newly described type strains.</title>
        <authorList>
            <person name="Whitman W."/>
        </authorList>
    </citation>
    <scope>NUCLEOTIDE SEQUENCE [LARGE SCALE GENOMIC DNA]</scope>
    <source>
        <strain evidence="1 2">CGMCC 1.12484</strain>
    </source>
</reference>
<evidence type="ECO:0000313" key="1">
    <source>
        <dbReference type="EMBL" id="PRY68623.1"/>
    </source>
</evidence>
<dbReference type="AlphaFoldDB" id="A0A2T0VEK4"/>